<evidence type="ECO:0000313" key="1">
    <source>
        <dbReference type="EMBL" id="CAI8042084.1"/>
    </source>
</evidence>
<dbReference type="Proteomes" id="UP001174909">
    <property type="component" value="Unassembled WGS sequence"/>
</dbReference>
<comment type="caution">
    <text evidence="1">The sequence shown here is derived from an EMBL/GenBank/DDBJ whole genome shotgun (WGS) entry which is preliminary data.</text>
</comment>
<dbReference type="EMBL" id="CASHTH010003237">
    <property type="protein sequence ID" value="CAI8042084.1"/>
    <property type="molecule type" value="Genomic_DNA"/>
</dbReference>
<accession>A0AA35X2V4</accession>
<protein>
    <submittedName>
        <fullName evidence="1">Uncharacterized protein</fullName>
    </submittedName>
</protein>
<proteinExistence type="predicted"/>
<evidence type="ECO:0000313" key="2">
    <source>
        <dbReference type="Proteomes" id="UP001174909"/>
    </source>
</evidence>
<name>A0AA35X2V4_GEOBA</name>
<dbReference type="AlphaFoldDB" id="A0AA35X2V4"/>
<keyword evidence="2" id="KW-1185">Reference proteome</keyword>
<reference evidence="1" key="1">
    <citation type="submission" date="2023-03" db="EMBL/GenBank/DDBJ databases">
        <authorList>
            <person name="Steffen K."/>
            <person name="Cardenas P."/>
        </authorList>
    </citation>
    <scope>NUCLEOTIDE SEQUENCE</scope>
</reference>
<gene>
    <name evidence="1" type="ORF">GBAR_LOCUS23375</name>
</gene>
<sequence length="60" mass="7147">MSLFRAAAQREKRWIMKTCCRTYLFLTSYKTACLLLRRTSVVCHNLPFTLQETKIQTKFV</sequence>
<organism evidence="1 2">
    <name type="scientific">Geodia barretti</name>
    <name type="common">Barrett's horny sponge</name>
    <dbReference type="NCBI Taxonomy" id="519541"/>
    <lineage>
        <taxon>Eukaryota</taxon>
        <taxon>Metazoa</taxon>
        <taxon>Porifera</taxon>
        <taxon>Demospongiae</taxon>
        <taxon>Heteroscleromorpha</taxon>
        <taxon>Tetractinellida</taxon>
        <taxon>Astrophorina</taxon>
        <taxon>Geodiidae</taxon>
        <taxon>Geodia</taxon>
    </lineage>
</organism>